<comment type="caution">
    <text evidence="1">The sequence shown here is derived from an EMBL/GenBank/DDBJ whole genome shotgun (WGS) entry which is preliminary data.</text>
</comment>
<dbReference type="Proteomes" id="UP000543005">
    <property type="component" value="Unassembled WGS sequence"/>
</dbReference>
<gene>
    <name evidence="1" type="ORF">HCC36_15990</name>
</gene>
<sequence>MKKRKKYKLSRVARFSFRTTKESFIEHQLSYIDAQKSLAELTQLCNKKIKFFEDNYLIK</sequence>
<dbReference type="EMBL" id="JAARZT010000043">
    <property type="protein sequence ID" value="MBC2294724.1"/>
    <property type="molecule type" value="Genomic_DNA"/>
</dbReference>
<evidence type="ECO:0000313" key="1">
    <source>
        <dbReference type="EMBL" id="MBC2294724.1"/>
    </source>
</evidence>
<reference evidence="1 2" key="1">
    <citation type="submission" date="2020-03" db="EMBL/GenBank/DDBJ databases">
        <title>Soil Listeria distribution.</title>
        <authorList>
            <person name="Liao J."/>
            <person name="Wiedmann M."/>
        </authorList>
    </citation>
    <scope>NUCLEOTIDE SEQUENCE [LARGE SCALE GENOMIC DNA]</scope>
    <source>
        <strain evidence="1 2">FSL L7-0051</strain>
    </source>
</reference>
<evidence type="ECO:0000313" key="2">
    <source>
        <dbReference type="Proteomes" id="UP000543005"/>
    </source>
</evidence>
<accession>A0A842G4V1</accession>
<proteinExistence type="predicted"/>
<organism evidence="1 2">
    <name type="scientific">Listeria booriae</name>
    <dbReference type="NCBI Taxonomy" id="1552123"/>
    <lineage>
        <taxon>Bacteria</taxon>
        <taxon>Bacillati</taxon>
        <taxon>Bacillota</taxon>
        <taxon>Bacilli</taxon>
        <taxon>Bacillales</taxon>
        <taxon>Listeriaceae</taxon>
        <taxon>Listeria</taxon>
    </lineage>
</organism>
<dbReference type="RefSeq" id="WP_185630053.1">
    <property type="nucleotide sequence ID" value="NZ_JAARZT010000043.1"/>
</dbReference>
<protein>
    <submittedName>
        <fullName evidence="1">Uncharacterized protein</fullName>
    </submittedName>
</protein>
<dbReference type="AlphaFoldDB" id="A0A842G4V1"/>
<name>A0A842G4V1_9LIST</name>